<organism evidence="2">
    <name type="scientific">Clostridium tertium</name>
    <dbReference type="NCBI Taxonomy" id="1559"/>
    <lineage>
        <taxon>Bacteria</taxon>
        <taxon>Bacillati</taxon>
        <taxon>Bacillota</taxon>
        <taxon>Clostridia</taxon>
        <taxon>Eubacteriales</taxon>
        <taxon>Clostridiaceae</taxon>
        <taxon>Clostridium</taxon>
    </lineage>
</organism>
<feature type="transmembrane region" description="Helical" evidence="1">
    <location>
        <begin position="41"/>
        <end position="58"/>
    </location>
</feature>
<dbReference type="RefSeq" id="WP_156625928.1">
    <property type="nucleotide sequence ID" value="NZ_CACRTO010000013.1"/>
</dbReference>
<evidence type="ECO:0008006" key="3">
    <source>
        <dbReference type="Google" id="ProtNLM"/>
    </source>
</evidence>
<protein>
    <recommendedName>
        <fullName evidence="3">DUF3899 domain-containing protein</fullName>
    </recommendedName>
</protein>
<sequence length="124" mass="13707">MIKTKSNSFLKFSFIFIISSLTLFVVASIISSIHGASFKDVIFIEGIMLLMLSAFSSIEGSTSLPSMQEFGQINPQCFANVYLESNEIDQRRISRGSILNINVDLISSAIMFGAFISLIFSFTI</sequence>
<proteinExistence type="predicted"/>
<keyword evidence="1" id="KW-0812">Transmembrane</keyword>
<feature type="transmembrane region" description="Helical" evidence="1">
    <location>
        <begin position="12"/>
        <end position="35"/>
    </location>
</feature>
<feature type="transmembrane region" description="Helical" evidence="1">
    <location>
        <begin position="101"/>
        <end position="122"/>
    </location>
</feature>
<evidence type="ECO:0000313" key="2">
    <source>
        <dbReference type="EMBL" id="VYU07939.1"/>
    </source>
</evidence>
<gene>
    <name evidence="2" type="ORF">CTLFYP3_01422</name>
</gene>
<keyword evidence="1" id="KW-0472">Membrane</keyword>
<dbReference type="AlphaFoldDB" id="A0A6N3BYW9"/>
<accession>A0A6N3BYW9</accession>
<reference evidence="2" key="1">
    <citation type="submission" date="2019-11" db="EMBL/GenBank/DDBJ databases">
        <authorList>
            <person name="Feng L."/>
        </authorList>
    </citation>
    <scope>NUCLEOTIDE SEQUENCE</scope>
    <source>
        <strain evidence="2">CTertiumLFYP3</strain>
    </source>
</reference>
<keyword evidence="1" id="KW-1133">Transmembrane helix</keyword>
<evidence type="ECO:0000256" key="1">
    <source>
        <dbReference type="SAM" id="Phobius"/>
    </source>
</evidence>
<name>A0A6N3BYW9_9CLOT</name>
<dbReference type="EMBL" id="CACRTO010000013">
    <property type="protein sequence ID" value="VYU07939.1"/>
    <property type="molecule type" value="Genomic_DNA"/>
</dbReference>